<name>A0A845QEK1_9HYPH</name>
<comment type="caution">
    <text evidence="2">The sequence shown here is derived from an EMBL/GenBank/DDBJ whole genome shotgun (WGS) entry which is preliminary data.</text>
</comment>
<evidence type="ECO:0000313" key="3">
    <source>
        <dbReference type="Proteomes" id="UP000470384"/>
    </source>
</evidence>
<organism evidence="2 3">
    <name type="scientific">Pyruvatibacter mobilis</name>
    <dbReference type="NCBI Taxonomy" id="1712261"/>
    <lineage>
        <taxon>Bacteria</taxon>
        <taxon>Pseudomonadati</taxon>
        <taxon>Pseudomonadota</taxon>
        <taxon>Alphaproteobacteria</taxon>
        <taxon>Hyphomicrobiales</taxon>
        <taxon>Parvibaculaceae</taxon>
        <taxon>Pyruvatibacter</taxon>
    </lineage>
</organism>
<dbReference type="RefSeq" id="WP_160588866.1">
    <property type="nucleotide sequence ID" value="NZ_BMHN01000001.1"/>
</dbReference>
<protein>
    <submittedName>
        <fullName evidence="2">Uncharacterized protein</fullName>
    </submittedName>
</protein>
<feature type="compositionally biased region" description="Basic and acidic residues" evidence="1">
    <location>
        <begin position="555"/>
        <end position="569"/>
    </location>
</feature>
<proteinExistence type="predicted"/>
<dbReference type="AlphaFoldDB" id="A0A845QEK1"/>
<feature type="region of interest" description="Disordered" evidence="1">
    <location>
        <begin position="543"/>
        <end position="569"/>
    </location>
</feature>
<gene>
    <name evidence="2" type="ORF">GTQ45_14060</name>
</gene>
<dbReference type="GeneID" id="300654297"/>
<evidence type="ECO:0000256" key="1">
    <source>
        <dbReference type="SAM" id="MobiDB-lite"/>
    </source>
</evidence>
<dbReference type="Proteomes" id="UP000470384">
    <property type="component" value="Unassembled WGS sequence"/>
</dbReference>
<feature type="region of interest" description="Disordered" evidence="1">
    <location>
        <begin position="1"/>
        <end position="30"/>
    </location>
</feature>
<evidence type="ECO:0000313" key="2">
    <source>
        <dbReference type="EMBL" id="NBG96859.1"/>
    </source>
</evidence>
<dbReference type="EMBL" id="WXYQ01000012">
    <property type="protein sequence ID" value="NBG96859.1"/>
    <property type="molecule type" value="Genomic_DNA"/>
</dbReference>
<reference evidence="2 3" key="1">
    <citation type="journal article" date="2016" name="Int. J. Syst. Evol. Microbiol.">
        <title>Pyruvatibacter mobilis gen. nov., sp. nov., a marine bacterium from the culture broth of Picochlorum sp. 122.</title>
        <authorList>
            <person name="Wang G."/>
            <person name="Tang M."/>
            <person name="Wu H."/>
            <person name="Dai S."/>
            <person name="Li T."/>
            <person name="Chen C."/>
            <person name="He H."/>
            <person name="Fan J."/>
            <person name="Xiang W."/>
            <person name="Li X."/>
        </authorList>
    </citation>
    <scope>NUCLEOTIDE SEQUENCE [LARGE SCALE GENOMIC DNA]</scope>
    <source>
        <strain evidence="2 3">GYP-11</strain>
    </source>
</reference>
<accession>A0A845QEK1</accession>
<dbReference type="OrthoDB" id="8430112at2"/>
<sequence length="569" mass="62890">MLASSPAPSAEPAAATSDAAPAPLPSRAASPRSWRLLRDRWTASDEKAYEDFITAIGESDCRTTDQCLKHAANVYRGRNPKGVRFYADCADLPYTLRGYFAWMNGLPFAFASAVAPNGYTRDIRYVAAGNRVIEKTAVINQPGQVPADGPLMLQRISNYVSSAMYRYHPEEKRGIAADHYSASVAPQSIRPGTTIYDPNGHLTVVYRVDPDGRIHYIDAHPDNSITRGVYGRKFVRSRPTMGAGFKNWRPLRLVGATRAADGSLVGGRYEYAANSELPDFSVDQYYGNVAPDRSAWNAGGFAFNGQRMDYYDWVRAAVAGRNLVYDPLVETRNMMRSLCDDLTYRVHAVDEAIAAGINRKPQPSRLPQNIYGTSGEWETYSTPSRDARLKTSFMELRDEVARFVALVDDGSDRVTYAGTDIRADLLGVYRAEADACRITYRNSAGAEVNLGFADVKDRLFDLSFDPYHCAERRWGADGAELATCPDGGTKRAWYKAEQRLRNQPERTYDTRMDFTLSQLQAGAPGSGWSSPPDIDVEGLLTPVTSTVPASGTPKEGPEIRADLRETLSR</sequence>
<keyword evidence="3" id="KW-1185">Reference proteome</keyword>